<sequence>MNEIHGHEVMQMMIDANKTYSRTSLRSDIYDKFGVDATFYTCSASGMSADELIKFLENKGKVVFNSYGYIAEEVVMCNH</sequence>
<comment type="caution">
    <text evidence="1">The sequence shown here is derived from an EMBL/GenBank/DDBJ whole genome shotgun (WGS) entry which is preliminary data.</text>
</comment>
<dbReference type="EMBL" id="JAENIM010000043">
    <property type="protein sequence ID" value="MBK1792097.1"/>
    <property type="molecule type" value="Genomic_DNA"/>
</dbReference>
<evidence type="ECO:0000313" key="1">
    <source>
        <dbReference type="EMBL" id="MBK1792097.1"/>
    </source>
</evidence>
<dbReference type="RefSeq" id="WP_200312111.1">
    <property type="nucleotide sequence ID" value="NZ_JAENIM010000043.1"/>
</dbReference>
<dbReference type="Pfam" id="PF10678">
    <property type="entry name" value="DUF2492"/>
    <property type="match status" value="1"/>
</dbReference>
<evidence type="ECO:0000313" key="2">
    <source>
        <dbReference type="Proteomes" id="UP000624703"/>
    </source>
</evidence>
<dbReference type="Proteomes" id="UP000624703">
    <property type="component" value="Unassembled WGS sequence"/>
</dbReference>
<gene>
    <name evidence="1" type="ORF">JIN82_13125</name>
</gene>
<dbReference type="InterPro" id="IPR019620">
    <property type="entry name" value="Metal-bd_prot_put"/>
</dbReference>
<dbReference type="NCBIfam" id="TIGR03853">
    <property type="entry name" value="matur_matur"/>
    <property type="match status" value="1"/>
</dbReference>
<dbReference type="AlphaFoldDB" id="A0A8J7MFZ2"/>
<reference evidence="1" key="1">
    <citation type="submission" date="2021-01" db="EMBL/GenBank/DDBJ databases">
        <title>Modified the classification status of verrucomicrobia.</title>
        <authorList>
            <person name="Feng X."/>
        </authorList>
    </citation>
    <scope>NUCLEOTIDE SEQUENCE</scope>
    <source>
        <strain evidence="1">_KCTC 22039</strain>
    </source>
</reference>
<organism evidence="1 2">
    <name type="scientific">Persicirhabdus sediminis</name>
    <dbReference type="NCBI Taxonomy" id="454144"/>
    <lineage>
        <taxon>Bacteria</taxon>
        <taxon>Pseudomonadati</taxon>
        <taxon>Verrucomicrobiota</taxon>
        <taxon>Verrucomicrobiia</taxon>
        <taxon>Verrucomicrobiales</taxon>
        <taxon>Verrucomicrobiaceae</taxon>
        <taxon>Persicirhabdus</taxon>
    </lineage>
</organism>
<protein>
    <submittedName>
        <fullName evidence="1">YecH family protein</fullName>
    </submittedName>
</protein>
<proteinExistence type="predicted"/>
<name>A0A8J7MFZ2_9BACT</name>
<accession>A0A8J7MFZ2</accession>
<keyword evidence="2" id="KW-1185">Reference proteome</keyword>